<gene>
    <name evidence="1" type="ORF">BDN72DRAFT_759515</name>
</gene>
<sequence length="367" mass="41333">MDESYQFIIESPQNSTGHKKRPRLVTSCDNCRLKKIKCLQHTPETKCEACKAAKIPCRFRDRERYFAERSRAIAGPNVASSYGEDRRSEINPSLDAFSVTSSSSSPSTSHSTPRSTSHSPKASGLVAADTADLSGRYQPYPTDPRRSSSVSHNSASSYHAPRNDSMGYNFIPTNPQQQISPSHSRQSSQQYSSRVTELFDPENPQFPHTSLMPHLISTFFEQFGAEYPFLNSEEVLSEFWDQRLSPSLANCIAGVASRYSNIPELTVRGLHNVAEAYLTNAKNLINSIVHIPTFDTLHALIILSWSEYKLNRIPGFRAYCAMVMRMALDLGLNDQNIQLHPSPRERSRMQATWDNILQLHLRSSSCR</sequence>
<dbReference type="Proteomes" id="UP000308600">
    <property type="component" value="Unassembled WGS sequence"/>
</dbReference>
<reference evidence="1 2" key="1">
    <citation type="journal article" date="2019" name="Nat. Ecol. Evol.">
        <title>Megaphylogeny resolves global patterns of mushroom evolution.</title>
        <authorList>
            <person name="Varga T."/>
            <person name="Krizsan K."/>
            <person name="Foldi C."/>
            <person name="Dima B."/>
            <person name="Sanchez-Garcia M."/>
            <person name="Sanchez-Ramirez S."/>
            <person name="Szollosi G.J."/>
            <person name="Szarkandi J.G."/>
            <person name="Papp V."/>
            <person name="Albert L."/>
            <person name="Andreopoulos W."/>
            <person name="Angelini C."/>
            <person name="Antonin V."/>
            <person name="Barry K.W."/>
            <person name="Bougher N.L."/>
            <person name="Buchanan P."/>
            <person name="Buyck B."/>
            <person name="Bense V."/>
            <person name="Catcheside P."/>
            <person name="Chovatia M."/>
            <person name="Cooper J."/>
            <person name="Damon W."/>
            <person name="Desjardin D."/>
            <person name="Finy P."/>
            <person name="Geml J."/>
            <person name="Haridas S."/>
            <person name="Hughes K."/>
            <person name="Justo A."/>
            <person name="Karasinski D."/>
            <person name="Kautmanova I."/>
            <person name="Kiss B."/>
            <person name="Kocsube S."/>
            <person name="Kotiranta H."/>
            <person name="LaButti K.M."/>
            <person name="Lechner B.E."/>
            <person name="Liimatainen K."/>
            <person name="Lipzen A."/>
            <person name="Lukacs Z."/>
            <person name="Mihaltcheva S."/>
            <person name="Morgado L.N."/>
            <person name="Niskanen T."/>
            <person name="Noordeloos M.E."/>
            <person name="Ohm R.A."/>
            <person name="Ortiz-Santana B."/>
            <person name="Ovrebo C."/>
            <person name="Racz N."/>
            <person name="Riley R."/>
            <person name="Savchenko A."/>
            <person name="Shiryaev A."/>
            <person name="Soop K."/>
            <person name="Spirin V."/>
            <person name="Szebenyi C."/>
            <person name="Tomsovsky M."/>
            <person name="Tulloss R.E."/>
            <person name="Uehling J."/>
            <person name="Grigoriev I.V."/>
            <person name="Vagvolgyi C."/>
            <person name="Papp T."/>
            <person name="Martin F.M."/>
            <person name="Miettinen O."/>
            <person name="Hibbett D.S."/>
            <person name="Nagy L.G."/>
        </authorList>
    </citation>
    <scope>NUCLEOTIDE SEQUENCE [LARGE SCALE GENOMIC DNA]</scope>
    <source>
        <strain evidence="1 2">NL-1719</strain>
    </source>
</reference>
<keyword evidence="2" id="KW-1185">Reference proteome</keyword>
<proteinExistence type="predicted"/>
<evidence type="ECO:0000313" key="1">
    <source>
        <dbReference type="EMBL" id="TFK74540.1"/>
    </source>
</evidence>
<protein>
    <submittedName>
        <fullName evidence="1">Uncharacterized protein</fullName>
    </submittedName>
</protein>
<organism evidence="1 2">
    <name type="scientific">Pluteus cervinus</name>
    <dbReference type="NCBI Taxonomy" id="181527"/>
    <lineage>
        <taxon>Eukaryota</taxon>
        <taxon>Fungi</taxon>
        <taxon>Dikarya</taxon>
        <taxon>Basidiomycota</taxon>
        <taxon>Agaricomycotina</taxon>
        <taxon>Agaricomycetes</taxon>
        <taxon>Agaricomycetidae</taxon>
        <taxon>Agaricales</taxon>
        <taxon>Pluteineae</taxon>
        <taxon>Pluteaceae</taxon>
        <taxon>Pluteus</taxon>
    </lineage>
</organism>
<name>A0ACD3B9P2_9AGAR</name>
<evidence type="ECO:0000313" key="2">
    <source>
        <dbReference type="Proteomes" id="UP000308600"/>
    </source>
</evidence>
<accession>A0ACD3B9P2</accession>
<dbReference type="EMBL" id="ML208267">
    <property type="protein sequence ID" value="TFK74540.1"/>
    <property type="molecule type" value="Genomic_DNA"/>
</dbReference>